<evidence type="ECO:0000256" key="9">
    <source>
        <dbReference type="PROSITE-ProRule" id="PRU01360"/>
    </source>
</evidence>
<comment type="subcellular location">
    <subcellularLocation>
        <location evidence="1 9">Cell outer membrane</location>
        <topology evidence="1 9">Multi-pass membrane protein</topology>
    </subcellularLocation>
</comment>
<evidence type="ECO:0000256" key="6">
    <source>
        <dbReference type="ARBA" id="ARBA00023077"/>
    </source>
</evidence>
<dbReference type="Proteomes" id="UP000003299">
    <property type="component" value="Unassembled WGS sequence"/>
</dbReference>
<keyword evidence="7 9" id="KW-0472">Membrane</keyword>
<comment type="caution">
    <text evidence="14">The sequence shown here is derived from an EMBL/GenBank/DDBJ whole genome shotgun (WGS) entry which is preliminary data.</text>
</comment>
<proteinExistence type="inferred from homology"/>
<keyword evidence="5" id="KW-0732">Signal</keyword>
<dbReference type="PROSITE" id="PS52016">
    <property type="entry name" value="TONB_DEPENDENT_REC_3"/>
    <property type="match status" value="1"/>
</dbReference>
<dbReference type="InterPro" id="IPR037066">
    <property type="entry name" value="Plug_dom_sf"/>
</dbReference>
<dbReference type="CDD" id="cd01347">
    <property type="entry name" value="ligand_gated_channel"/>
    <property type="match status" value="1"/>
</dbReference>
<evidence type="ECO:0000256" key="8">
    <source>
        <dbReference type="ARBA" id="ARBA00023237"/>
    </source>
</evidence>
<dbReference type="AlphaFoldDB" id="F0BIG3"/>
<dbReference type="Pfam" id="PF00593">
    <property type="entry name" value="TonB_dep_Rec_b-barrel"/>
    <property type="match status" value="1"/>
</dbReference>
<evidence type="ECO:0000256" key="7">
    <source>
        <dbReference type="ARBA" id="ARBA00023136"/>
    </source>
</evidence>
<keyword evidence="8 9" id="KW-0998">Cell outer membrane</keyword>
<dbReference type="SUPFAM" id="SSF56935">
    <property type="entry name" value="Porins"/>
    <property type="match status" value="1"/>
</dbReference>
<evidence type="ECO:0000256" key="4">
    <source>
        <dbReference type="ARBA" id="ARBA00022692"/>
    </source>
</evidence>
<keyword evidence="4 9" id="KW-0812">Transmembrane</keyword>
<dbReference type="InterPro" id="IPR039426">
    <property type="entry name" value="TonB-dep_rcpt-like"/>
</dbReference>
<organism evidence="14 15">
    <name type="scientific">Xanthomonas vesicatoria ATCC 35937</name>
    <dbReference type="NCBI Taxonomy" id="925775"/>
    <lineage>
        <taxon>Bacteria</taxon>
        <taxon>Pseudomonadati</taxon>
        <taxon>Pseudomonadota</taxon>
        <taxon>Gammaproteobacteria</taxon>
        <taxon>Lysobacterales</taxon>
        <taxon>Lysobacteraceae</taxon>
        <taxon>Xanthomonas</taxon>
    </lineage>
</organism>
<evidence type="ECO:0000256" key="2">
    <source>
        <dbReference type="ARBA" id="ARBA00022448"/>
    </source>
</evidence>
<comment type="similarity">
    <text evidence="9 11">Belongs to the TonB-dependent receptor family.</text>
</comment>
<dbReference type="Gene3D" id="2.170.130.10">
    <property type="entry name" value="TonB-dependent receptor, plug domain"/>
    <property type="match status" value="1"/>
</dbReference>
<evidence type="ECO:0000259" key="13">
    <source>
        <dbReference type="Pfam" id="PF07715"/>
    </source>
</evidence>
<gene>
    <name evidence="14" type="ORF">XVE_4066</name>
</gene>
<evidence type="ECO:0000256" key="10">
    <source>
        <dbReference type="PROSITE-ProRule" id="PRU10144"/>
    </source>
</evidence>
<dbReference type="EMBL" id="AEQV01000184">
    <property type="protein sequence ID" value="EGD07737.1"/>
    <property type="molecule type" value="Genomic_DNA"/>
</dbReference>
<keyword evidence="3 9" id="KW-1134">Transmembrane beta strand</keyword>
<feature type="domain" description="TonB-dependent receptor plug" evidence="13">
    <location>
        <begin position="101"/>
        <end position="209"/>
    </location>
</feature>
<dbReference type="InterPro" id="IPR010917">
    <property type="entry name" value="TonB_rcpt_CS"/>
</dbReference>
<dbReference type="eggNOG" id="COG1629">
    <property type="taxonomic scope" value="Bacteria"/>
</dbReference>
<evidence type="ECO:0000256" key="3">
    <source>
        <dbReference type="ARBA" id="ARBA00022452"/>
    </source>
</evidence>
<evidence type="ECO:0000256" key="1">
    <source>
        <dbReference type="ARBA" id="ARBA00004571"/>
    </source>
</evidence>
<evidence type="ECO:0000256" key="11">
    <source>
        <dbReference type="RuleBase" id="RU003357"/>
    </source>
</evidence>
<keyword evidence="14" id="KW-0675">Receptor</keyword>
<dbReference type="InterPro" id="IPR010104">
    <property type="entry name" value="TonB_rcpt_bac"/>
</dbReference>
<dbReference type="GO" id="GO:0009279">
    <property type="term" value="C:cell outer membrane"/>
    <property type="evidence" value="ECO:0007669"/>
    <property type="project" value="UniProtKB-SubCell"/>
</dbReference>
<dbReference type="PANTHER" id="PTHR40980:SF3">
    <property type="entry name" value="TONB-DEPENDENT RECEPTOR-LIKE BETA-BARREL DOMAIN-CONTAINING PROTEIN"/>
    <property type="match status" value="1"/>
</dbReference>
<evidence type="ECO:0000256" key="5">
    <source>
        <dbReference type="ARBA" id="ARBA00022729"/>
    </source>
</evidence>
<dbReference type="Pfam" id="PF07715">
    <property type="entry name" value="Plug"/>
    <property type="match status" value="1"/>
</dbReference>
<dbReference type="PANTHER" id="PTHR40980">
    <property type="entry name" value="PLUG DOMAIN-CONTAINING PROTEIN"/>
    <property type="match status" value="1"/>
</dbReference>
<keyword evidence="6 11" id="KW-0798">TonB box</keyword>
<keyword evidence="2 9" id="KW-0813">Transport</keyword>
<accession>F0BIG3</accession>
<protein>
    <submittedName>
        <fullName evidence="14">TonB-dependent receptor</fullName>
    </submittedName>
</protein>
<feature type="short sequence motif" description="TonB C-terminal box" evidence="10">
    <location>
        <begin position="944"/>
        <end position="961"/>
    </location>
</feature>
<name>F0BIG3_9XANT</name>
<dbReference type="NCBIfam" id="TIGR01782">
    <property type="entry name" value="TonB-Xanth-Caul"/>
    <property type="match status" value="1"/>
</dbReference>
<evidence type="ECO:0000313" key="15">
    <source>
        <dbReference type="Proteomes" id="UP000003299"/>
    </source>
</evidence>
<evidence type="ECO:0000259" key="12">
    <source>
        <dbReference type="Pfam" id="PF00593"/>
    </source>
</evidence>
<evidence type="ECO:0000313" key="14">
    <source>
        <dbReference type="EMBL" id="EGD07737.1"/>
    </source>
</evidence>
<dbReference type="Gene3D" id="2.40.170.20">
    <property type="entry name" value="TonB-dependent receptor, beta-barrel domain"/>
    <property type="match status" value="1"/>
</dbReference>
<sequence length="961" mass="104057">MLNDDSAGNVVLTSGVIAAYTPAFHIVHGPLGGEDMQFRTTNRKTPVTLLALSIGLALSGHVAAQETTQAHAEPAVDLDTVTVTGYRASVEKALDIKRGEAGVVDAIVAEDIGKFPDLNLAESLQRIPGVVITREAGEGRAISVRGLGPEFTRVRINGMEALTTVGAGDQSGGTNRGRGFDFNVFASDLFSQLIARKTASADVEEGSLGATVDLRTARPFDYNGFTFAASTQAAYNAMAEKANPRVAGLIANTWADNTFGALLSVAYTEREVLEEGSNTGRWANGPSNGGFSPTSPFAAARSADVYHPRFPRYTQQIHDQQRLGVTGSLQWKPSDRTTLSLDMLYSKIDAKRDEHYIEAISFSRNRDGLTPRRAVRDGKPATIVRNGEIRNNALVYGEFDNVDIRTENRHDEWNTEFKQISFDMEHRFNDAFSVNARVGTSRSAHENPIQTTIIMDKYDVDGYSYDYRGNNRAPVLNYGIDPTNPNGWELAEIRLRPQSVDNDFDTGQIDFNWNISPGFRLKGGVLAKNYTFSTVELRRANELAVPTFANGTTIVPADLTEQAGLKGINGSPSAWVVPNLDAVADQFGIYSNSGTFAVAPGVNNSRSVEEKDRGVWLMGEFSTDLGSIPLSGNFGVRYVRTEQESTGYALINNAPALTTVGRKYNNTLPSFNLVAELMPDLLLRLGAAKVMSRPGLGSLTPGVTVAVAGGSRTVAGGNPDLDPIEATNVDLGLEWYFNEGAMLGVGVFYKDIESFIQTAREVRPYSSSGLPAELLAGTGATVNDDFAFSIPLNTPGGELKGVEANYTQPFTFLPGKWANLGVQLNYTWVDSQIQYLASSGAPVMKNDLLGLSRSSWNATLFYEGESFAGRVSATNRDDYLTQAPGSEAGFNVDGVHGMTGTTMIDASLRYKISKQLELSLEGINLTNEASDEWVSSPRTGQLPLQYGETGRQFLLGARYKF</sequence>
<reference evidence="14 15" key="1">
    <citation type="journal article" date="2011" name="BMC Genomics">
        <title>Comparative genomics reveals diversity among xanthomonads infecting tomato and pepper.</title>
        <authorList>
            <person name="Potnis N."/>
            <person name="Krasileva K."/>
            <person name="Chow V."/>
            <person name="Almeida N.F."/>
            <person name="Patil P.B."/>
            <person name="Ryan R.P."/>
            <person name="Sharlach M."/>
            <person name="Behlau F."/>
            <person name="Dow J.M."/>
            <person name="Momol M.T."/>
            <person name="White F.F."/>
            <person name="Preston J.F."/>
            <person name="Vinatzer B.A."/>
            <person name="Koebnik R."/>
            <person name="Setubal J.C."/>
            <person name="Norman D.J."/>
            <person name="Staskawicz B.J."/>
            <person name="Jones J.B."/>
        </authorList>
    </citation>
    <scope>NUCLEOTIDE SEQUENCE [LARGE SCALE GENOMIC DNA]</scope>
    <source>
        <strain evidence="14 15">ATCC 35937</strain>
    </source>
</reference>
<dbReference type="InterPro" id="IPR000531">
    <property type="entry name" value="Beta-barrel_TonB"/>
</dbReference>
<dbReference type="InterPro" id="IPR036942">
    <property type="entry name" value="Beta-barrel_TonB_sf"/>
</dbReference>
<dbReference type="InterPro" id="IPR012910">
    <property type="entry name" value="Plug_dom"/>
</dbReference>
<dbReference type="PROSITE" id="PS01156">
    <property type="entry name" value="TONB_DEPENDENT_REC_2"/>
    <property type="match status" value="1"/>
</dbReference>
<feature type="domain" description="TonB-dependent receptor-like beta-barrel" evidence="12">
    <location>
        <begin position="460"/>
        <end position="925"/>
    </location>
</feature>